<dbReference type="Proteomes" id="UP000478505">
    <property type="component" value="Unassembled WGS sequence"/>
</dbReference>
<evidence type="ECO:0000259" key="2">
    <source>
        <dbReference type="Pfam" id="PF03703"/>
    </source>
</evidence>
<comment type="caution">
    <text evidence="3">The sequence shown here is derived from an EMBL/GenBank/DDBJ whole genome shotgun (WGS) entry which is preliminary data.</text>
</comment>
<dbReference type="AlphaFoldDB" id="A0A6B3R2A9"/>
<dbReference type="PANTHER" id="PTHR34473">
    <property type="entry name" value="UPF0699 TRANSMEMBRANE PROTEIN YDBS"/>
    <property type="match status" value="1"/>
</dbReference>
<dbReference type="PANTHER" id="PTHR34473:SF2">
    <property type="entry name" value="UPF0699 TRANSMEMBRANE PROTEIN YDBT"/>
    <property type="match status" value="1"/>
</dbReference>
<feature type="transmembrane region" description="Helical" evidence="1">
    <location>
        <begin position="59"/>
        <end position="77"/>
    </location>
</feature>
<dbReference type="RefSeq" id="WP_164004910.1">
    <property type="nucleotide sequence ID" value="NZ_JAAIKD010000004.1"/>
</dbReference>
<dbReference type="EMBL" id="JAAIKD010000004">
    <property type="protein sequence ID" value="NEV94188.1"/>
    <property type="molecule type" value="Genomic_DNA"/>
</dbReference>
<dbReference type="InterPro" id="IPR005182">
    <property type="entry name" value="YdbS-like_PH"/>
</dbReference>
<evidence type="ECO:0000313" key="4">
    <source>
        <dbReference type="Proteomes" id="UP000478505"/>
    </source>
</evidence>
<keyword evidence="1" id="KW-1133">Transmembrane helix</keyword>
<keyword evidence="4" id="KW-1185">Reference proteome</keyword>
<gene>
    <name evidence="3" type="ORF">G3567_08535</name>
</gene>
<name>A0A6B3R2A9_9FLAO</name>
<keyword evidence="1" id="KW-0812">Transmembrane</keyword>
<evidence type="ECO:0000256" key="1">
    <source>
        <dbReference type="SAM" id="Phobius"/>
    </source>
</evidence>
<organism evidence="3 4">
    <name type="scientific">Psychroflexus aurantiacus</name>
    <dbReference type="NCBI Taxonomy" id="2709310"/>
    <lineage>
        <taxon>Bacteria</taxon>
        <taxon>Pseudomonadati</taxon>
        <taxon>Bacteroidota</taxon>
        <taxon>Flavobacteriia</taxon>
        <taxon>Flavobacteriales</taxon>
        <taxon>Flavobacteriaceae</taxon>
        <taxon>Psychroflexus</taxon>
    </lineage>
</organism>
<sequence length="173" mass="19717">MNFENLGIHTSDLPDFKSVDLEAVEKRYKKLLWLNESVVFLVLFAIPVVGLFFDRIPMWIPVTALIVLGVIFILRTIEIEKGFPVRKFGVRQHDMIYQSGFFHFTETVVPYNRIQHVEIKQGPLSRLFSLYTLRLYTAGASSGDLIIDGLDQSTAQKLKAKVLDKTTVVDGKN</sequence>
<evidence type="ECO:0000313" key="3">
    <source>
        <dbReference type="EMBL" id="NEV94188.1"/>
    </source>
</evidence>
<feature type="transmembrane region" description="Helical" evidence="1">
    <location>
        <begin position="31"/>
        <end position="53"/>
    </location>
</feature>
<keyword evidence="1" id="KW-0472">Membrane</keyword>
<protein>
    <submittedName>
        <fullName evidence="3">PH domain-containing protein</fullName>
    </submittedName>
</protein>
<feature type="domain" description="YdbS-like PH" evidence="2">
    <location>
        <begin position="88"/>
        <end position="160"/>
    </location>
</feature>
<accession>A0A6B3R2A9</accession>
<proteinExistence type="predicted"/>
<dbReference type="Pfam" id="PF03703">
    <property type="entry name" value="bPH_2"/>
    <property type="match status" value="1"/>
</dbReference>
<reference evidence="3 4" key="1">
    <citation type="submission" date="2020-02" db="EMBL/GenBank/DDBJ databases">
        <title>Flavobacteriaceae Psychroflexus bacterium YR1-1, complete genome.</title>
        <authorList>
            <person name="Li Y."/>
            <person name="Wu S."/>
        </authorList>
    </citation>
    <scope>NUCLEOTIDE SEQUENCE [LARGE SCALE GENOMIC DNA]</scope>
    <source>
        <strain evidence="3 4">YR1-1</strain>
    </source>
</reference>